<proteinExistence type="inferred from homology"/>
<dbReference type="NCBIfam" id="TIGR00309">
    <property type="entry name" value="V_ATPase_subD"/>
    <property type="match status" value="1"/>
</dbReference>
<dbReference type="GO" id="GO:0046961">
    <property type="term" value="F:proton-transporting ATPase activity, rotational mechanism"/>
    <property type="evidence" value="ECO:0007669"/>
    <property type="project" value="InterPro"/>
</dbReference>
<evidence type="ECO:0000313" key="4">
    <source>
        <dbReference type="EMBL" id="KAA0196294.1"/>
    </source>
</evidence>
<dbReference type="Gene3D" id="1.10.287.3240">
    <property type="match status" value="1"/>
</dbReference>
<keyword evidence="2" id="KW-0813">Transport</keyword>
<dbReference type="Proteomes" id="UP000728185">
    <property type="component" value="Unassembled WGS sequence"/>
</dbReference>
<dbReference type="PANTHER" id="PTHR11671">
    <property type="entry name" value="V-TYPE ATP SYNTHASE SUBUNIT D"/>
    <property type="match status" value="1"/>
</dbReference>
<reference evidence="4" key="1">
    <citation type="submission" date="2019-05" db="EMBL/GenBank/DDBJ databases">
        <title>Annotation for the trematode Fasciolopsis buski.</title>
        <authorList>
            <person name="Choi Y.-J."/>
        </authorList>
    </citation>
    <scope>NUCLEOTIDE SEQUENCE</scope>
    <source>
        <strain evidence="4">HT</strain>
        <tissue evidence="4">Whole worm</tissue>
    </source>
</reference>
<dbReference type="AlphaFoldDB" id="A0A8E0S3Y6"/>
<evidence type="ECO:0000256" key="2">
    <source>
        <dbReference type="ARBA" id="ARBA00022448"/>
    </source>
</evidence>
<keyword evidence="3" id="KW-0406">Ion transport</keyword>
<gene>
    <name evidence="4" type="ORF">FBUS_09135</name>
</gene>
<sequence>MKGAQKGHSLLKKKADALTIRFRSILKKIIEAKQTMGEVMKEAMFSLASVKFTTAANINSLVLQNVTKAQRKVKTAKENVAGSFVFVFTLTSLGVHLPVFKTLTEGTDAYELTGLAGGGQQIDRLKKNYTKAVELLVELASLQTSFITLDEVIKSTNRRVNAIEYVIIPKIDRTLQYITQELDEREREEFFRLKKVQEKKKKRSERKAAELKAKGFDLASAEEAPNILNSNPDEDQILF</sequence>
<dbReference type="EMBL" id="LUCM01003130">
    <property type="protein sequence ID" value="KAA0196294.1"/>
    <property type="molecule type" value="Genomic_DNA"/>
</dbReference>
<protein>
    <submittedName>
        <fullName evidence="4">Vacuolar proton pump subunit D</fullName>
    </submittedName>
</protein>
<name>A0A8E0S3Y6_9TREM</name>
<keyword evidence="5" id="KW-1185">Reference proteome</keyword>
<dbReference type="OrthoDB" id="7676488at2759"/>
<organism evidence="4 5">
    <name type="scientific">Fasciolopsis buskii</name>
    <dbReference type="NCBI Taxonomy" id="27845"/>
    <lineage>
        <taxon>Eukaryota</taxon>
        <taxon>Metazoa</taxon>
        <taxon>Spiralia</taxon>
        <taxon>Lophotrochozoa</taxon>
        <taxon>Platyhelminthes</taxon>
        <taxon>Trematoda</taxon>
        <taxon>Digenea</taxon>
        <taxon>Plagiorchiida</taxon>
        <taxon>Echinostomata</taxon>
        <taxon>Echinostomatoidea</taxon>
        <taxon>Fasciolidae</taxon>
        <taxon>Fasciolopsis</taxon>
    </lineage>
</organism>
<evidence type="ECO:0000256" key="1">
    <source>
        <dbReference type="ARBA" id="ARBA00005850"/>
    </source>
</evidence>
<dbReference type="Pfam" id="PF01813">
    <property type="entry name" value="ATP-synt_D"/>
    <property type="match status" value="1"/>
</dbReference>
<evidence type="ECO:0000313" key="5">
    <source>
        <dbReference type="Proteomes" id="UP000728185"/>
    </source>
</evidence>
<dbReference type="InterPro" id="IPR002699">
    <property type="entry name" value="V_ATPase_D"/>
</dbReference>
<comment type="caution">
    <text evidence="4">The sequence shown here is derived from an EMBL/GenBank/DDBJ whole genome shotgun (WGS) entry which is preliminary data.</text>
</comment>
<comment type="similarity">
    <text evidence="1">Belongs to the V-ATPase D subunit family.</text>
</comment>
<accession>A0A8E0S3Y6</accession>
<evidence type="ECO:0000256" key="3">
    <source>
        <dbReference type="ARBA" id="ARBA00023065"/>
    </source>
</evidence>